<dbReference type="EMBL" id="CP036272">
    <property type="protein sequence ID" value="QDT62781.1"/>
    <property type="molecule type" value="Genomic_DNA"/>
</dbReference>
<name>A0A517T372_9BACT</name>
<evidence type="ECO:0000313" key="2">
    <source>
        <dbReference type="Proteomes" id="UP000315003"/>
    </source>
</evidence>
<proteinExistence type="predicted"/>
<keyword evidence="2" id="KW-1185">Reference proteome</keyword>
<protein>
    <submittedName>
        <fullName evidence="1">Uncharacterized protein</fullName>
    </submittedName>
</protein>
<dbReference type="AlphaFoldDB" id="A0A517T372"/>
<organism evidence="1 2">
    <name type="scientific">Stieleria bergensis</name>
    <dbReference type="NCBI Taxonomy" id="2528025"/>
    <lineage>
        <taxon>Bacteria</taxon>
        <taxon>Pseudomonadati</taxon>
        <taxon>Planctomycetota</taxon>
        <taxon>Planctomycetia</taxon>
        <taxon>Pirellulales</taxon>
        <taxon>Pirellulaceae</taxon>
        <taxon>Stieleria</taxon>
    </lineage>
</organism>
<accession>A0A517T372</accession>
<reference evidence="1 2" key="1">
    <citation type="submission" date="2019-02" db="EMBL/GenBank/DDBJ databases">
        <title>Deep-cultivation of Planctomycetes and their phenomic and genomic characterization uncovers novel biology.</title>
        <authorList>
            <person name="Wiegand S."/>
            <person name="Jogler M."/>
            <person name="Boedeker C."/>
            <person name="Pinto D."/>
            <person name="Vollmers J."/>
            <person name="Rivas-Marin E."/>
            <person name="Kohn T."/>
            <person name="Peeters S.H."/>
            <person name="Heuer A."/>
            <person name="Rast P."/>
            <person name="Oberbeckmann S."/>
            <person name="Bunk B."/>
            <person name="Jeske O."/>
            <person name="Meyerdierks A."/>
            <person name="Storesund J.E."/>
            <person name="Kallscheuer N."/>
            <person name="Luecker S."/>
            <person name="Lage O.M."/>
            <person name="Pohl T."/>
            <person name="Merkel B.J."/>
            <person name="Hornburger P."/>
            <person name="Mueller R.-W."/>
            <person name="Bruemmer F."/>
            <person name="Labrenz M."/>
            <person name="Spormann A.M."/>
            <person name="Op den Camp H."/>
            <person name="Overmann J."/>
            <person name="Amann R."/>
            <person name="Jetten M.S.M."/>
            <person name="Mascher T."/>
            <person name="Medema M.H."/>
            <person name="Devos D.P."/>
            <person name="Kaster A.-K."/>
            <person name="Ovreas L."/>
            <person name="Rohde M."/>
            <person name="Galperin M.Y."/>
            <person name="Jogler C."/>
        </authorList>
    </citation>
    <scope>NUCLEOTIDE SEQUENCE [LARGE SCALE GENOMIC DNA]</scope>
    <source>
        <strain evidence="1 2">SV_7m_r</strain>
    </source>
</reference>
<sequence length="80" mass="8975">MWKIALRNAFATILVQLRDPSEASELVADTRLYPEALTTQQISLEKPLETCVCAQQRVRRPQNALLLARLPTLKLGSKEG</sequence>
<gene>
    <name evidence="1" type="ORF">SV7mr_53320</name>
</gene>
<dbReference type="Proteomes" id="UP000315003">
    <property type="component" value="Chromosome"/>
</dbReference>
<evidence type="ECO:0000313" key="1">
    <source>
        <dbReference type="EMBL" id="QDT62781.1"/>
    </source>
</evidence>